<dbReference type="AlphaFoldDB" id="A0A9X2UAK8"/>
<name>A0A9X2UAK8_9BACT</name>
<evidence type="ECO:0000256" key="2">
    <source>
        <dbReference type="SAM" id="Phobius"/>
    </source>
</evidence>
<organism evidence="3 4">
    <name type="scientific">Salinibacter ruber</name>
    <dbReference type="NCBI Taxonomy" id="146919"/>
    <lineage>
        <taxon>Bacteria</taxon>
        <taxon>Pseudomonadati</taxon>
        <taxon>Rhodothermota</taxon>
        <taxon>Rhodothermia</taxon>
        <taxon>Rhodothermales</taxon>
        <taxon>Salinibacteraceae</taxon>
        <taxon>Salinibacter</taxon>
    </lineage>
</organism>
<evidence type="ECO:0000313" key="4">
    <source>
        <dbReference type="Proteomes" id="UP001155010"/>
    </source>
</evidence>
<gene>
    <name evidence="3" type="ORF">GGP83_002925</name>
</gene>
<dbReference type="Pfam" id="PF03929">
    <property type="entry name" value="PepSY_TM"/>
    <property type="match status" value="1"/>
</dbReference>
<feature type="transmembrane region" description="Helical" evidence="2">
    <location>
        <begin position="336"/>
        <end position="357"/>
    </location>
</feature>
<dbReference type="Proteomes" id="UP001155010">
    <property type="component" value="Unassembled WGS sequence"/>
</dbReference>
<dbReference type="PANTHER" id="PTHR34219">
    <property type="entry name" value="IRON-REGULATED INNER MEMBRANE PROTEIN-RELATED"/>
    <property type="match status" value="1"/>
</dbReference>
<evidence type="ECO:0000256" key="1">
    <source>
        <dbReference type="SAM" id="MobiDB-lite"/>
    </source>
</evidence>
<dbReference type="RefSeq" id="WP_251965649.1">
    <property type="nucleotide sequence ID" value="NZ_CALTSF010000026.1"/>
</dbReference>
<proteinExistence type="predicted"/>
<dbReference type="EMBL" id="JANUBB010000013">
    <property type="protein sequence ID" value="MCS3952952.1"/>
    <property type="molecule type" value="Genomic_DNA"/>
</dbReference>
<feature type="transmembrane region" description="Helical" evidence="2">
    <location>
        <begin position="12"/>
        <end position="35"/>
    </location>
</feature>
<feature type="transmembrane region" description="Helical" evidence="2">
    <location>
        <begin position="137"/>
        <end position="158"/>
    </location>
</feature>
<keyword evidence="2" id="KW-0812">Transmembrane</keyword>
<accession>A0A9X2UAK8</accession>
<keyword evidence="2" id="KW-1133">Transmembrane helix</keyword>
<keyword evidence="2" id="KW-0472">Membrane</keyword>
<sequence length="399" mass="43362">MSTLRRVSSWIHLYGGLALGGLLIVISVSGSALVFEDALKAWLRPDLHRVAPAGERAPLDEVFDAVEDAHPGVTPWIVNLPTAPTEPAVVRLGPDAPSVYVDPYRATVLGERRPDAGLVNTVVDLHVELLAGRTGGLLVGVSGLLLVVLALTGLVLWWPRRLTALWRALRVAWRQGAGRINYDLHRAGGFYTMLFVLLTALTGSAFIFYPTTQQMLATVTATNPWPPPAPTVSADRDADEAGTVSYQAVMRAATATLPEAEPTFLYVPQEPDAPVTVRLRTPPEWHPNGRSFVYARPSDASVLRVDDARKAPLGAQVLQTFYPLHIGAVGGLVVKWLYVIFGLSPAVLSVTGTVIWYQRWRTRTPNEAAPVATEENTRPVVVPEDRQARTDAPSLPPRP</sequence>
<feature type="region of interest" description="Disordered" evidence="1">
    <location>
        <begin position="366"/>
        <end position="399"/>
    </location>
</feature>
<evidence type="ECO:0000313" key="3">
    <source>
        <dbReference type="EMBL" id="MCS3952952.1"/>
    </source>
</evidence>
<dbReference type="InterPro" id="IPR005625">
    <property type="entry name" value="PepSY-ass_TM"/>
</dbReference>
<reference evidence="3" key="1">
    <citation type="submission" date="2022-08" db="EMBL/GenBank/DDBJ databases">
        <title>Genomic Encyclopedia of Type Strains, Phase V (KMG-V): Genome sequencing to study the core and pangenomes of soil and plant-associated prokaryotes.</title>
        <authorList>
            <person name="Whitman W."/>
        </authorList>
    </citation>
    <scope>NUCLEOTIDE SEQUENCE</scope>
    <source>
        <strain evidence="3">SP2017</strain>
    </source>
</reference>
<comment type="caution">
    <text evidence="3">The sequence shown here is derived from an EMBL/GenBank/DDBJ whole genome shotgun (WGS) entry which is preliminary data.</text>
</comment>
<feature type="transmembrane region" description="Helical" evidence="2">
    <location>
        <begin position="189"/>
        <end position="209"/>
    </location>
</feature>
<protein>
    <submittedName>
        <fullName evidence="3">Iron-regulated membrane protein</fullName>
    </submittedName>
</protein>
<dbReference type="PANTHER" id="PTHR34219:SF3">
    <property type="entry name" value="BLL7967 PROTEIN"/>
    <property type="match status" value="1"/>
</dbReference>